<dbReference type="EMBL" id="FWEV01000172">
    <property type="protein sequence ID" value="SLM30930.1"/>
    <property type="molecule type" value="Genomic_DNA"/>
</dbReference>
<keyword evidence="1" id="KW-0812">Transmembrane</keyword>
<feature type="transmembrane region" description="Helical" evidence="1">
    <location>
        <begin position="139"/>
        <end position="159"/>
    </location>
</feature>
<feature type="transmembrane region" description="Helical" evidence="1">
    <location>
        <begin position="171"/>
        <end position="192"/>
    </location>
</feature>
<evidence type="ECO:0000313" key="3">
    <source>
        <dbReference type="Proteomes" id="UP000191931"/>
    </source>
</evidence>
<feature type="transmembrane region" description="Helical" evidence="1">
    <location>
        <begin position="51"/>
        <end position="70"/>
    </location>
</feature>
<reference evidence="2 3" key="1">
    <citation type="submission" date="2017-03" db="EMBL/GenBank/DDBJ databases">
        <authorList>
            <person name="Afonso C.L."/>
            <person name="Miller P.J."/>
            <person name="Scott M.A."/>
            <person name="Spackman E."/>
            <person name="Goraichik I."/>
            <person name="Dimitrov K.M."/>
            <person name="Suarez D.L."/>
            <person name="Swayne D.E."/>
        </authorList>
    </citation>
    <scope>NUCLEOTIDE SEQUENCE [LARGE SCALE GENOMIC DNA]</scope>
    <source>
        <strain evidence="2">PRJEB14757</strain>
    </source>
</reference>
<feature type="transmembrane region" description="Helical" evidence="1">
    <location>
        <begin position="82"/>
        <end position="100"/>
    </location>
</feature>
<dbReference type="Proteomes" id="UP000191931">
    <property type="component" value="Unassembled WGS sequence"/>
</dbReference>
<gene>
    <name evidence="2" type="ORF">MTBBW1_2530014</name>
</gene>
<dbReference type="AlphaFoldDB" id="A0A1W1HEN5"/>
<dbReference type="STRING" id="1246637.MTBBW1_2530014"/>
<dbReference type="OrthoDB" id="9835429at2"/>
<dbReference type="RefSeq" id="WP_080809592.1">
    <property type="nucleotide sequence ID" value="NZ_LT828569.1"/>
</dbReference>
<protein>
    <submittedName>
        <fullName evidence="2">Uncharacterized protein</fullName>
    </submittedName>
</protein>
<evidence type="ECO:0000313" key="2">
    <source>
        <dbReference type="EMBL" id="SLM30930.1"/>
    </source>
</evidence>
<organism evidence="2 3">
    <name type="scientific">Desulfamplus magnetovallimortis</name>
    <dbReference type="NCBI Taxonomy" id="1246637"/>
    <lineage>
        <taxon>Bacteria</taxon>
        <taxon>Pseudomonadati</taxon>
        <taxon>Thermodesulfobacteriota</taxon>
        <taxon>Desulfobacteria</taxon>
        <taxon>Desulfobacterales</taxon>
        <taxon>Desulfobacteraceae</taxon>
        <taxon>Desulfamplus</taxon>
    </lineage>
</organism>
<sequence>MNIKSENSNANEQHSDLGKNARQIAILLSIDILLIIGALLYQGDRGDIGKIVHWSAIWLHTPIGIWIGIIIKKMNLKRYTVIVYWISVVVPFFLFVEPFALRPFYIFFPFGILPTSIVLQWLILLAVISKYFSKGTWPLPVAILFTIFGMFLVGFNLSFKTTEFGPLGMLFGNILVSPFFLALPALITIPANDKIKKDTVRLQKVTYIFTILAWIIFVIKAFF</sequence>
<name>A0A1W1HEN5_9BACT</name>
<accession>A0A1W1HEN5</accession>
<keyword evidence="1" id="KW-0472">Membrane</keyword>
<feature type="transmembrane region" description="Helical" evidence="1">
    <location>
        <begin position="106"/>
        <end position="127"/>
    </location>
</feature>
<feature type="transmembrane region" description="Helical" evidence="1">
    <location>
        <begin position="21"/>
        <end position="39"/>
    </location>
</feature>
<proteinExistence type="predicted"/>
<feature type="transmembrane region" description="Helical" evidence="1">
    <location>
        <begin position="204"/>
        <end position="222"/>
    </location>
</feature>
<keyword evidence="3" id="KW-1185">Reference proteome</keyword>
<keyword evidence="1" id="KW-1133">Transmembrane helix</keyword>
<evidence type="ECO:0000256" key="1">
    <source>
        <dbReference type="SAM" id="Phobius"/>
    </source>
</evidence>